<feature type="transmembrane region" description="Helical" evidence="6">
    <location>
        <begin position="571"/>
        <end position="594"/>
    </location>
</feature>
<evidence type="ECO:0000256" key="6">
    <source>
        <dbReference type="SAM" id="Phobius"/>
    </source>
</evidence>
<name>A0A8H4CDN4_COLGL</name>
<evidence type="ECO:0000256" key="2">
    <source>
        <dbReference type="ARBA" id="ARBA00022692"/>
    </source>
</evidence>
<accession>A0A8H4CDN4</accession>
<dbReference type="InterPro" id="IPR036259">
    <property type="entry name" value="MFS_trans_sf"/>
</dbReference>
<protein>
    <submittedName>
        <fullName evidence="7">Siderophore iron transporter 3</fullName>
    </submittedName>
</protein>
<feature type="compositionally biased region" description="Basic and acidic residues" evidence="5">
    <location>
        <begin position="25"/>
        <end position="37"/>
    </location>
</feature>
<dbReference type="GO" id="GO:0022857">
    <property type="term" value="F:transmembrane transporter activity"/>
    <property type="evidence" value="ECO:0007669"/>
    <property type="project" value="InterPro"/>
</dbReference>
<evidence type="ECO:0000313" key="8">
    <source>
        <dbReference type="Proteomes" id="UP000613401"/>
    </source>
</evidence>
<feature type="transmembrane region" description="Helical" evidence="6">
    <location>
        <begin position="401"/>
        <end position="422"/>
    </location>
</feature>
<evidence type="ECO:0000256" key="4">
    <source>
        <dbReference type="ARBA" id="ARBA00023136"/>
    </source>
</evidence>
<proteinExistence type="predicted"/>
<keyword evidence="3 6" id="KW-1133">Transmembrane helix</keyword>
<feature type="transmembrane region" description="Helical" evidence="6">
    <location>
        <begin position="195"/>
        <end position="217"/>
    </location>
</feature>
<dbReference type="Proteomes" id="UP000613401">
    <property type="component" value="Unassembled WGS sequence"/>
</dbReference>
<feature type="transmembrane region" description="Helical" evidence="6">
    <location>
        <begin position="461"/>
        <end position="482"/>
    </location>
</feature>
<keyword evidence="4 6" id="KW-0472">Membrane</keyword>
<dbReference type="PANTHER" id="PTHR23501:SF58">
    <property type="entry name" value="LOW AFFINITY HEME TRANSPORTER STR3"/>
    <property type="match status" value="1"/>
</dbReference>
<feature type="region of interest" description="Disordered" evidence="5">
    <location>
        <begin position="1"/>
        <end position="45"/>
    </location>
</feature>
<dbReference type="GeneID" id="69019461"/>
<comment type="subcellular location">
    <subcellularLocation>
        <location evidence="1">Membrane</location>
        <topology evidence="1">Multi-pass membrane protein</topology>
    </subcellularLocation>
</comment>
<evidence type="ECO:0000256" key="5">
    <source>
        <dbReference type="SAM" id="MobiDB-lite"/>
    </source>
</evidence>
<keyword evidence="2 6" id="KW-0812">Transmembrane</keyword>
<feature type="transmembrane region" description="Helical" evidence="6">
    <location>
        <begin position="70"/>
        <end position="88"/>
    </location>
</feature>
<feature type="compositionally biased region" description="Basic and acidic residues" evidence="5">
    <location>
        <begin position="1"/>
        <end position="15"/>
    </location>
</feature>
<evidence type="ECO:0000313" key="7">
    <source>
        <dbReference type="EMBL" id="KAF3802095.1"/>
    </source>
</evidence>
<feature type="transmembrane region" description="Helical" evidence="6">
    <location>
        <begin position="296"/>
        <end position="316"/>
    </location>
</feature>
<feature type="transmembrane region" description="Helical" evidence="6">
    <location>
        <begin position="141"/>
        <end position="174"/>
    </location>
</feature>
<dbReference type="RefSeq" id="XP_045261254.1">
    <property type="nucleotide sequence ID" value="XM_045412219.1"/>
</dbReference>
<reference evidence="7" key="2">
    <citation type="submission" date="2020-03" db="EMBL/GenBank/DDBJ databases">
        <authorList>
            <person name="Fu F.-F."/>
            <person name="Chen J."/>
        </authorList>
    </citation>
    <scope>NUCLEOTIDE SEQUENCE</scope>
    <source>
        <strain evidence="7">Lc1</strain>
    </source>
</reference>
<comment type="caution">
    <text evidence="7">The sequence shown here is derived from an EMBL/GenBank/DDBJ whole genome shotgun (WGS) entry which is preliminary data.</text>
</comment>
<dbReference type="Pfam" id="PF07690">
    <property type="entry name" value="MFS_1"/>
    <property type="match status" value="1"/>
</dbReference>
<dbReference type="GO" id="GO:0005886">
    <property type="term" value="C:plasma membrane"/>
    <property type="evidence" value="ECO:0007669"/>
    <property type="project" value="TreeGrafter"/>
</dbReference>
<dbReference type="SUPFAM" id="SSF103473">
    <property type="entry name" value="MFS general substrate transporter"/>
    <property type="match status" value="2"/>
</dbReference>
<dbReference type="EMBL" id="WVTB01000065">
    <property type="protein sequence ID" value="KAF3802095.1"/>
    <property type="molecule type" value="Genomic_DNA"/>
</dbReference>
<reference evidence="7" key="1">
    <citation type="journal article" date="2020" name="Phytopathology">
        <title>Genome sequence and comparative analysis of Colletotrichum gloeosporioides isolated from Liriodendron leaves.</title>
        <authorList>
            <person name="Fu F.F."/>
            <person name="Hao Z."/>
            <person name="Wang P."/>
            <person name="Lu Y."/>
            <person name="Xue L.J."/>
            <person name="Wei G."/>
            <person name="Tian Y."/>
            <person name="Baishi H."/>
            <person name="Xu H."/>
            <person name="Shi J."/>
            <person name="Cheng T."/>
            <person name="Wang G."/>
            <person name="Yi Y."/>
            <person name="Chen J."/>
        </authorList>
    </citation>
    <scope>NUCLEOTIDE SEQUENCE</scope>
    <source>
        <strain evidence="7">Lc1</strain>
    </source>
</reference>
<sequence>MSTPAIDDKRPKGPEPQHAPAQNDAAEHMFEPPEKPKYATPDDESSKAIGVGRVEAFNKVLYHSGKKGKVLLWLLGASVGLTMFAYALDMGITTTIFGTLAASTFKVHSQLGTVNTASQIIRAISKPFIGKLADITSRPTTYVVILAFYAVGFAVAASAHTFTSYTIGICFTSVGKSGLDLLSDIIVADLTPLEWRGFFSACLSLPFIVTVPVNGFIAEGFYDDWRWGLGMFAILVPVLLVPAIVTLYAMQRRGEKAGMVTMADSKNVRTGTSEATPKNLVYWAKLAYRGLVDIDIIGLILLGFAFSLILLPITLAKSADGGWKNPSMIAMIVIGFVILIGFAFFEVFVAPKPLMTKRILKNRAFIAGVIIHTFNQMASSVRNTYFSSYILIIKDWTTYQWTIFLGITTMGLCLVGPVVGLVHRISHRYKSLMIFGAAAKILGYGLLIQPSGRMTQDTARLVAAQLIFCLSSLNVVGARVGVQASVPHDDVASLISIITLWSTLGSSIGSAVATSIWTEQMVDQMHKEMPGVSSSVITKLYGNIKTLKKYSFSDPIRQGGVRAYAIVNGHITIASICLSCIPLIASFFMPNYYLGKQQNAVNNKGLDGEVVDVPNQRTANEAVTTQPERATFWQKVLALYRK</sequence>
<dbReference type="PANTHER" id="PTHR23501">
    <property type="entry name" value="MAJOR FACILITATOR SUPERFAMILY"/>
    <property type="match status" value="1"/>
</dbReference>
<keyword evidence="8" id="KW-1185">Reference proteome</keyword>
<feature type="transmembrane region" description="Helical" evidence="6">
    <location>
        <begin position="328"/>
        <end position="350"/>
    </location>
</feature>
<dbReference type="AlphaFoldDB" id="A0A8H4CDN4"/>
<gene>
    <name evidence="7" type="ORF">GCG54_00012341</name>
</gene>
<organism evidence="7 8">
    <name type="scientific">Colletotrichum gloeosporioides</name>
    <name type="common">Anthracnose fungus</name>
    <name type="synonym">Glomerella cingulata</name>
    <dbReference type="NCBI Taxonomy" id="474922"/>
    <lineage>
        <taxon>Eukaryota</taxon>
        <taxon>Fungi</taxon>
        <taxon>Dikarya</taxon>
        <taxon>Ascomycota</taxon>
        <taxon>Pezizomycotina</taxon>
        <taxon>Sordariomycetes</taxon>
        <taxon>Hypocreomycetidae</taxon>
        <taxon>Glomerellales</taxon>
        <taxon>Glomerellaceae</taxon>
        <taxon>Colletotrichum</taxon>
        <taxon>Colletotrichum gloeosporioides species complex</taxon>
    </lineage>
</organism>
<dbReference type="InterPro" id="IPR011701">
    <property type="entry name" value="MFS"/>
</dbReference>
<feature type="transmembrane region" description="Helical" evidence="6">
    <location>
        <begin position="494"/>
        <end position="517"/>
    </location>
</feature>
<evidence type="ECO:0000256" key="3">
    <source>
        <dbReference type="ARBA" id="ARBA00022989"/>
    </source>
</evidence>
<feature type="transmembrane region" description="Helical" evidence="6">
    <location>
        <begin position="229"/>
        <end position="249"/>
    </location>
</feature>
<evidence type="ECO:0000256" key="1">
    <source>
        <dbReference type="ARBA" id="ARBA00004141"/>
    </source>
</evidence>
<feature type="transmembrane region" description="Helical" evidence="6">
    <location>
        <begin position="362"/>
        <end position="381"/>
    </location>
</feature>
<dbReference type="Gene3D" id="1.20.1250.20">
    <property type="entry name" value="MFS general substrate transporter like domains"/>
    <property type="match status" value="2"/>
</dbReference>